<dbReference type="CDD" id="cd16618">
    <property type="entry name" value="mRING-HC-C4C4_CNOT4"/>
    <property type="match status" value="1"/>
</dbReference>
<dbReference type="InterPro" id="IPR039515">
    <property type="entry name" value="NOT4_mRING-HC-C4C4"/>
</dbReference>
<dbReference type="Proteomes" id="UP000825935">
    <property type="component" value="Chromosome 30"/>
</dbReference>
<dbReference type="SUPFAM" id="SSF54928">
    <property type="entry name" value="RNA-binding domain, RBD"/>
    <property type="match status" value="1"/>
</dbReference>
<keyword evidence="2" id="KW-0694">RNA-binding</keyword>
<evidence type="ECO:0000259" key="4">
    <source>
        <dbReference type="PROSITE" id="PS50089"/>
    </source>
</evidence>
<evidence type="ECO:0000313" key="7">
    <source>
        <dbReference type="Proteomes" id="UP000825935"/>
    </source>
</evidence>
<dbReference type="InterPro" id="IPR001841">
    <property type="entry name" value="Znf_RING"/>
</dbReference>
<dbReference type="OMA" id="NQHFHEL"/>
<dbReference type="GO" id="GO:0008270">
    <property type="term" value="F:zinc ion binding"/>
    <property type="evidence" value="ECO:0007669"/>
    <property type="project" value="UniProtKB-KW"/>
</dbReference>
<dbReference type="PANTHER" id="PTHR12603:SF0">
    <property type="entry name" value="CCR4-NOT TRANSCRIPTION COMPLEX SUBUNIT 4"/>
    <property type="match status" value="1"/>
</dbReference>
<dbReference type="InterPro" id="IPR012677">
    <property type="entry name" value="Nucleotide-bd_a/b_plait_sf"/>
</dbReference>
<dbReference type="Gene3D" id="3.30.70.330">
    <property type="match status" value="1"/>
</dbReference>
<evidence type="ECO:0000313" key="6">
    <source>
        <dbReference type="EMBL" id="KAH7289822.1"/>
    </source>
</evidence>
<sequence length="1073" mass="116803">MLQFPRSSVSMEEMNEDSENCCPLCMEEMDSTDRQLKPCRCGYQICVWCWNHIMEMAEKDSTEGRCPACRTPYDKEKIVSTAVSPDKYRLGEANDKKQKPGKSKTRATEGRKNLSNVRVIQRNLVYVVGMPSALADEETLERKEYFGQYGKILKISVSKTGSQHSSAGSSVSVYVTYVKEEDAMRCIQSVNGYMLDGKVLKACFGTTKYCNAWLKHMPCNNPDCLYLHDEGTREDSFTKEEMLAKYGSKSQHFHDLTHPAQRRFGIGLPPPADAPSLSSCVASQSQPQNALNLVGTAPKAIPLAVNPPKSSSLPAAASWGSRSSSRPNSGRTVTAPSGKSKTGAGLINLATVTGNCTSRQSVNNSGVKQLKATNMDGAQSSLPGTSKLPERPHSANGASAMLQGQGFPCNADDVDISRPVLDELISHRRKLSGSESKDVTTGATEEIKSMESSSLNKILGTEHQDMPSDIFAANNIVLAVTSQEHSKSSGGILTTVSAESALLDEAEKKAEKDSGTILRENIHSCSLDSRIDVGSCAEPDKSFQTTESGLQLAIFNALESPSVPDKRSGSGSSNLACSSPPSTVSKLSSPFRSDTALNCNIVSEDPWSSSVHPVNRDEPSVYSRGDTASQPDDSIPLETLKISENESLRKAPRNGTSEHELISDMFSTGFDLWTDGSAQDLAQLFFNKRKPGSAISSVHVETNSSWKSSSENKQSRFHFAREDELNEQALYSAKVSLQNEGDKHMWSEKYNRTQCGSNPIALNEVNVDHQVLSKCSQADYYGGSSSSHLTKGTMMAPPGFSSVRAPAAPPGFSQHKTTDIRRLQDSMDESPLPLARGTSYNHLEAANGTTDVEFIDPAIMAVGKGKRPTVPQTAATFTSSPSLSAFLSQTSPLSQQIRTCQDFETSFQPQQARSYRGFSSLNQNAHLAYSGQELDTSSSSLFHAPFSDSINQQRLMGQYSDTLLPHLMMQENVYGNGGHGTGKLRFQHSSPDDWNRYSELHSTGQPSVNDAVGRLGMSQITLDRVLQNRLDELTLTKDLSSKYYNDAAIPAAYTEQGHLSTSRLGRFFLQNGN</sequence>
<evidence type="ECO:0000256" key="1">
    <source>
        <dbReference type="PROSITE-ProRule" id="PRU00175"/>
    </source>
</evidence>
<feature type="region of interest" description="Disordered" evidence="3">
    <location>
        <begin position="432"/>
        <end position="451"/>
    </location>
</feature>
<dbReference type="CDD" id="cd12438">
    <property type="entry name" value="RRM_CNOT4"/>
    <property type="match status" value="1"/>
</dbReference>
<dbReference type="EMBL" id="CM035435">
    <property type="protein sequence ID" value="KAH7289822.1"/>
    <property type="molecule type" value="Genomic_DNA"/>
</dbReference>
<feature type="domain" description="RRM" evidence="5">
    <location>
        <begin position="123"/>
        <end position="207"/>
    </location>
</feature>
<feature type="region of interest" description="Disordered" evidence="3">
    <location>
        <begin position="305"/>
        <end position="343"/>
    </location>
</feature>
<evidence type="ECO:0000256" key="2">
    <source>
        <dbReference type="PROSITE-ProRule" id="PRU00176"/>
    </source>
</evidence>
<feature type="region of interest" description="Disordered" evidence="3">
    <location>
        <begin position="376"/>
        <end position="397"/>
    </location>
</feature>
<feature type="compositionally biased region" description="Basic and acidic residues" evidence="3">
    <location>
        <begin position="89"/>
        <end position="98"/>
    </location>
</feature>
<comment type="caution">
    <text evidence="6">The sequence shown here is derived from an EMBL/GenBank/DDBJ whole genome shotgun (WGS) entry which is preliminary data.</text>
</comment>
<feature type="compositionally biased region" description="Low complexity" evidence="3">
    <location>
        <begin position="307"/>
        <end position="331"/>
    </location>
</feature>
<dbReference type="InterPro" id="IPR000504">
    <property type="entry name" value="RRM_dom"/>
</dbReference>
<name>A0A8T2R098_CERRI</name>
<dbReference type="SMART" id="SM00361">
    <property type="entry name" value="RRM_1"/>
    <property type="match status" value="1"/>
</dbReference>
<protein>
    <recommendedName>
        <fullName evidence="8">CCR4-NOT transcription complex subunit 4</fullName>
    </recommendedName>
</protein>
<feature type="region of interest" description="Disordered" evidence="3">
    <location>
        <begin position="607"/>
        <end position="637"/>
    </location>
</feature>
<dbReference type="GO" id="GO:0016567">
    <property type="term" value="P:protein ubiquitination"/>
    <property type="evidence" value="ECO:0007669"/>
    <property type="project" value="TreeGrafter"/>
</dbReference>
<feature type="compositionally biased region" description="Low complexity" evidence="3">
    <location>
        <begin position="569"/>
        <end position="590"/>
    </location>
</feature>
<keyword evidence="1" id="KW-0863">Zinc-finger</keyword>
<evidence type="ECO:0008006" key="8">
    <source>
        <dbReference type="Google" id="ProtNLM"/>
    </source>
</evidence>
<keyword evidence="1" id="KW-0862">Zinc</keyword>
<dbReference type="Pfam" id="PF14570">
    <property type="entry name" value="zf-RING_4"/>
    <property type="match status" value="1"/>
</dbReference>
<dbReference type="InterPro" id="IPR003954">
    <property type="entry name" value="RRM_euk-type"/>
</dbReference>
<dbReference type="InterPro" id="IPR039780">
    <property type="entry name" value="Mot2"/>
</dbReference>
<organism evidence="6 7">
    <name type="scientific">Ceratopteris richardii</name>
    <name type="common">Triangle waterfern</name>
    <dbReference type="NCBI Taxonomy" id="49495"/>
    <lineage>
        <taxon>Eukaryota</taxon>
        <taxon>Viridiplantae</taxon>
        <taxon>Streptophyta</taxon>
        <taxon>Embryophyta</taxon>
        <taxon>Tracheophyta</taxon>
        <taxon>Polypodiopsida</taxon>
        <taxon>Polypodiidae</taxon>
        <taxon>Polypodiales</taxon>
        <taxon>Pteridineae</taxon>
        <taxon>Pteridaceae</taxon>
        <taxon>Parkerioideae</taxon>
        <taxon>Ceratopteris</taxon>
    </lineage>
</organism>
<evidence type="ECO:0000256" key="3">
    <source>
        <dbReference type="SAM" id="MobiDB-lite"/>
    </source>
</evidence>
<feature type="region of interest" description="Disordered" evidence="3">
    <location>
        <begin position="89"/>
        <end position="111"/>
    </location>
</feature>
<dbReference type="InterPro" id="IPR034261">
    <property type="entry name" value="CNOT4_RRM"/>
</dbReference>
<dbReference type="InterPro" id="IPR035979">
    <property type="entry name" value="RBD_domain_sf"/>
</dbReference>
<keyword evidence="7" id="KW-1185">Reference proteome</keyword>
<dbReference type="Pfam" id="PF00076">
    <property type="entry name" value="RRM_1"/>
    <property type="match status" value="1"/>
</dbReference>
<dbReference type="GO" id="GO:0004842">
    <property type="term" value="F:ubiquitin-protein transferase activity"/>
    <property type="evidence" value="ECO:0007669"/>
    <property type="project" value="InterPro"/>
</dbReference>
<accession>A0A8T2R098</accession>
<dbReference type="OrthoDB" id="1923159at2759"/>
<dbReference type="SUPFAM" id="SSF57850">
    <property type="entry name" value="RING/U-box"/>
    <property type="match status" value="1"/>
</dbReference>
<dbReference type="PANTHER" id="PTHR12603">
    <property type="entry name" value="CCR4-NOT TRANSCRIPTION COMPLEX RELATED"/>
    <property type="match status" value="1"/>
</dbReference>
<feature type="region of interest" description="Disordered" evidence="3">
    <location>
        <begin position="561"/>
        <end position="591"/>
    </location>
</feature>
<reference evidence="6" key="1">
    <citation type="submission" date="2021-08" db="EMBL/GenBank/DDBJ databases">
        <title>WGS assembly of Ceratopteris richardii.</title>
        <authorList>
            <person name="Marchant D.B."/>
            <person name="Chen G."/>
            <person name="Jenkins J."/>
            <person name="Shu S."/>
            <person name="Leebens-Mack J."/>
            <person name="Grimwood J."/>
            <person name="Schmutz J."/>
            <person name="Soltis P."/>
            <person name="Soltis D."/>
            <person name="Chen Z.-H."/>
        </authorList>
    </citation>
    <scope>NUCLEOTIDE SEQUENCE</scope>
    <source>
        <strain evidence="6">Whitten #5841</strain>
        <tissue evidence="6">Leaf</tissue>
    </source>
</reference>
<dbReference type="PROSITE" id="PS50102">
    <property type="entry name" value="RRM"/>
    <property type="match status" value="1"/>
</dbReference>
<dbReference type="InterPro" id="IPR013083">
    <property type="entry name" value="Znf_RING/FYVE/PHD"/>
</dbReference>
<dbReference type="PROSITE" id="PS50089">
    <property type="entry name" value="ZF_RING_2"/>
    <property type="match status" value="1"/>
</dbReference>
<gene>
    <name evidence="6" type="ORF">KP509_30G019900</name>
</gene>
<dbReference type="AlphaFoldDB" id="A0A8T2R098"/>
<evidence type="ECO:0000259" key="5">
    <source>
        <dbReference type="PROSITE" id="PS50102"/>
    </source>
</evidence>
<dbReference type="GO" id="GO:0030014">
    <property type="term" value="C:CCR4-NOT complex"/>
    <property type="evidence" value="ECO:0007669"/>
    <property type="project" value="InterPro"/>
</dbReference>
<keyword evidence="1" id="KW-0479">Metal-binding</keyword>
<dbReference type="GO" id="GO:0003723">
    <property type="term" value="F:RNA binding"/>
    <property type="evidence" value="ECO:0007669"/>
    <property type="project" value="UniProtKB-UniRule"/>
</dbReference>
<dbReference type="Gene3D" id="3.30.40.10">
    <property type="entry name" value="Zinc/RING finger domain, C3HC4 (zinc finger)"/>
    <property type="match status" value="1"/>
</dbReference>
<proteinExistence type="predicted"/>
<feature type="domain" description="RING-type" evidence="4">
    <location>
        <begin position="22"/>
        <end position="70"/>
    </location>
</feature>